<dbReference type="Proteomes" id="UP000327157">
    <property type="component" value="Unassembled WGS sequence"/>
</dbReference>
<proteinExistence type="predicted"/>
<feature type="compositionally biased region" description="Basic and acidic residues" evidence="1">
    <location>
        <begin position="53"/>
        <end position="63"/>
    </location>
</feature>
<keyword evidence="3" id="KW-1185">Reference proteome</keyword>
<organism evidence="2 3">
    <name type="scientific">Pyrus ussuriensis x Pyrus communis</name>
    <dbReference type="NCBI Taxonomy" id="2448454"/>
    <lineage>
        <taxon>Eukaryota</taxon>
        <taxon>Viridiplantae</taxon>
        <taxon>Streptophyta</taxon>
        <taxon>Embryophyta</taxon>
        <taxon>Tracheophyta</taxon>
        <taxon>Spermatophyta</taxon>
        <taxon>Magnoliopsida</taxon>
        <taxon>eudicotyledons</taxon>
        <taxon>Gunneridae</taxon>
        <taxon>Pentapetalae</taxon>
        <taxon>rosids</taxon>
        <taxon>fabids</taxon>
        <taxon>Rosales</taxon>
        <taxon>Rosaceae</taxon>
        <taxon>Amygdaloideae</taxon>
        <taxon>Maleae</taxon>
        <taxon>Pyrus</taxon>
    </lineage>
</organism>
<protein>
    <submittedName>
        <fullName evidence="2">Monogalactosyldiacylglycerol synthase</fullName>
    </submittedName>
</protein>
<comment type="caution">
    <text evidence="2">The sequence shown here is derived from an EMBL/GenBank/DDBJ whole genome shotgun (WGS) entry which is preliminary data.</text>
</comment>
<reference evidence="2 3" key="1">
    <citation type="submission" date="2019-09" db="EMBL/GenBank/DDBJ databases">
        <authorList>
            <person name="Ou C."/>
        </authorList>
    </citation>
    <scope>NUCLEOTIDE SEQUENCE [LARGE SCALE GENOMIC DNA]</scope>
    <source>
        <strain evidence="2">S2</strain>
        <tissue evidence="2">Leaf</tissue>
    </source>
</reference>
<sequence>MVVVLLMKQSLQNLEELIEKSRAKRAPNIAGLSGRAIDARPCARLHHISKTGGGKEGEMSKTEGEEEAMGSSKAKNTMESPPASSSIDGSFEGASVVGKKPKVGVSASLSLSSRSGLGIRRIVMGFIKNSEDCYSGGIGMGTEDKREKRRRGFQRQE</sequence>
<feature type="compositionally biased region" description="Basic residues" evidence="1">
    <location>
        <begin position="147"/>
        <end position="157"/>
    </location>
</feature>
<feature type="region of interest" description="Disordered" evidence="1">
    <location>
        <begin position="48"/>
        <end position="93"/>
    </location>
</feature>
<dbReference type="AlphaFoldDB" id="A0A5N5FNB4"/>
<evidence type="ECO:0000256" key="1">
    <source>
        <dbReference type="SAM" id="MobiDB-lite"/>
    </source>
</evidence>
<feature type="region of interest" description="Disordered" evidence="1">
    <location>
        <begin position="135"/>
        <end position="157"/>
    </location>
</feature>
<evidence type="ECO:0000313" key="2">
    <source>
        <dbReference type="EMBL" id="KAB2604377.1"/>
    </source>
</evidence>
<evidence type="ECO:0000313" key="3">
    <source>
        <dbReference type="Proteomes" id="UP000327157"/>
    </source>
</evidence>
<accession>A0A5N5FNB4</accession>
<name>A0A5N5FNB4_9ROSA</name>
<reference evidence="2 3" key="2">
    <citation type="submission" date="2019-11" db="EMBL/GenBank/DDBJ databases">
        <title>A de novo genome assembly of a pear dwarfing rootstock.</title>
        <authorList>
            <person name="Wang F."/>
            <person name="Wang J."/>
            <person name="Li S."/>
            <person name="Zhang Y."/>
            <person name="Fang M."/>
            <person name="Ma L."/>
            <person name="Zhao Y."/>
            <person name="Jiang S."/>
        </authorList>
    </citation>
    <scope>NUCLEOTIDE SEQUENCE [LARGE SCALE GENOMIC DNA]</scope>
    <source>
        <strain evidence="2">S2</strain>
        <tissue evidence="2">Leaf</tissue>
    </source>
</reference>
<gene>
    <name evidence="2" type="ORF">D8674_039569</name>
</gene>
<feature type="compositionally biased region" description="Polar residues" evidence="1">
    <location>
        <begin position="73"/>
        <end position="88"/>
    </location>
</feature>
<dbReference type="EMBL" id="SMOL01000627">
    <property type="protein sequence ID" value="KAB2604377.1"/>
    <property type="molecule type" value="Genomic_DNA"/>
</dbReference>